<dbReference type="PANTHER" id="PTHR37299:SF1">
    <property type="entry name" value="STAGE 0 SPORULATION PROTEIN A HOMOLOG"/>
    <property type="match status" value="1"/>
</dbReference>
<dbReference type="InterPro" id="IPR001789">
    <property type="entry name" value="Sig_transdc_resp-reg_receiver"/>
</dbReference>
<gene>
    <name evidence="4" type="ORF">PbJCM13498_35870</name>
</gene>
<keyword evidence="5" id="KW-1185">Reference proteome</keyword>
<dbReference type="Gene3D" id="2.40.50.1020">
    <property type="entry name" value="LytTr DNA-binding domain"/>
    <property type="match status" value="1"/>
</dbReference>
<protein>
    <submittedName>
        <fullName evidence="4">DNA-binding response regulator</fullName>
    </submittedName>
</protein>
<feature type="modified residue" description="4-aspartylphosphate" evidence="1">
    <location>
        <position position="63"/>
    </location>
</feature>
<dbReference type="PROSITE" id="PS50930">
    <property type="entry name" value="HTH_LYTTR"/>
    <property type="match status" value="1"/>
</dbReference>
<dbReference type="AlphaFoldDB" id="A0A5M4B3P3"/>
<name>A0A5M4B3P3_9BACT</name>
<dbReference type="EMBL" id="BLAX01000001">
    <property type="protein sequence ID" value="GET34724.1"/>
    <property type="molecule type" value="Genomic_DNA"/>
</dbReference>
<evidence type="ECO:0000313" key="4">
    <source>
        <dbReference type="EMBL" id="GET34724.1"/>
    </source>
</evidence>
<feature type="domain" description="HTH LytTR-type" evidence="3">
    <location>
        <begin position="143"/>
        <end position="243"/>
    </location>
</feature>
<evidence type="ECO:0000313" key="5">
    <source>
        <dbReference type="Proteomes" id="UP000391834"/>
    </source>
</evidence>
<evidence type="ECO:0000259" key="3">
    <source>
        <dbReference type="PROSITE" id="PS50930"/>
    </source>
</evidence>
<keyword evidence="1" id="KW-0597">Phosphoprotein</keyword>
<evidence type="ECO:0000259" key="2">
    <source>
        <dbReference type="PROSITE" id="PS50110"/>
    </source>
</evidence>
<dbReference type="Pfam" id="PF04397">
    <property type="entry name" value="LytTR"/>
    <property type="match status" value="1"/>
</dbReference>
<dbReference type="Proteomes" id="UP000391834">
    <property type="component" value="Unassembled WGS sequence"/>
</dbReference>
<dbReference type="InterPro" id="IPR011006">
    <property type="entry name" value="CheY-like_superfamily"/>
</dbReference>
<proteinExistence type="predicted"/>
<dbReference type="SMART" id="SM00850">
    <property type="entry name" value="LytTR"/>
    <property type="match status" value="1"/>
</dbReference>
<dbReference type="Pfam" id="PF00072">
    <property type="entry name" value="Response_reg"/>
    <property type="match status" value="1"/>
</dbReference>
<evidence type="ECO:0000256" key="1">
    <source>
        <dbReference type="PROSITE-ProRule" id="PRU00169"/>
    </source>
</evidence>
<dbReference type="PANTHER" id="PTHR37299">
    <property type="entry name" value="TRANSCRIPTIONAL REGULATOR-RELATED"/>
    <property type="match status" value="1"/>
</dbReference>
<dbReference type="PROSITE" id="PS50110">
    <property type="entry name" value="RESPONSE_REGULATORY"/>
    <property type="match status" value="1"/>
</dbReference>
<dbReference type="InterPro" id="IPR007492">
    <property type="entry name" value="LytTR_DNA-bd_dom"/>
</dbReference>
<dbReference type="Gene3D" id="3.40.50.2300">
    <property type="match status" value="1"/>
</dbReference>
<dbReference type="GO" id="GO:0000156">
    <property type="term" value="F:phosphorelay response regulator activity"/>
    <property type="evidence" value="ECO:0007669"/>
    <property type="project" value="InterPro"/>
</dbReference>
<dbReference type="InterPro" id="IPR046947">
    <property type="entry name" value="LytR-like"/>
</dbReference>
<accession>A0A5M4B3P3</accession>
<dbReference type="SUPFAM" id="SSF52172">
    <property type="entry name" value="CheY-like"/>
    <property type="match status" value="1"/>
</dbReference>
<dbReference type="FunFam" id="2.40.50.1020:FF:000004">
    <property type="entry name" value="DNA-binding response regulator"/>
    <property type="match status" value="1"/>
</dbReference>
<dbReference type="GO" id="GO:0003677">
    <property type="term" value="F:DNA binding"/>
    <property type="evidence" value="ECO:0007669"/>
    <property type="project" value="UniProtKB-KW"/>
</dbReference>
<dbReference type="SMART" id="SM00448">
    <property type="entry name" value="REC"/>
    <property type="match status" value="1"/>
</dbReference>
<sequence length="246" mass="29048">MNNLKTEKMNLRVIAIDDEPLALQLIKGYIQKTPFLELVDTFDNPLDAMEFLAHEQVDLLFLDIHMPDLSGTEFTRTLTSPPKIIFTTAYEKYALEGFKLNAVDYLLKPFSYEEFLKAAVKVQNMFNLEHQAHTQIEANSEYLFIKSEYKIRRINFDNILYIEGLKDYIKVYVQNERKPILSLNSLKALDAKLPEDRFMRVHRSYIVNLAKIETIERNRIIFDKVYIPVGDQYKEKFQEFLDKNFL</sequence>
<feature type="domain" description="Response regulatory" evidence="2">
    <location>
        <begin position="12"/>
        <end position="123"/>
    </location>
</feature>
<organism evidence="4 5">
    <name type="scientific">Prolixibacter bellariivorans</name>
    <dbReference type="NCBI Taxonomy" id="314319"/>
    <lineage>
        <taxon>Bacteria</taxon>
        <taxon>Pseudomonadati</taxon>
        <taxon>Bacteroidota</taxon>
        <taxon>Bacteroidia</taxon>
        <taxon>Marinilabiliales</taxon>
        <taxon>Prolixibacteraceae</taxon>
        <taxon>Prolixibacter</taxon>
    </lineage>
</organism>
<reference evidence="4 5" key="1">
    <citation type="submission" date="2019-10" db="EMBL/GenBank/DDBJ databases">
        <title>Prolixibacter strains distinguished by the presence of nitrate reductase genes were adept at nitrate-dependent anaerobic corrosion of metallic iron and carbon steel.</title>
        <authorList>
            <person name="Iino T."/>
            <person name="Shono N."/>
            <person name="Ito K."/>
            <person name="Nakamura R."/>
            <person name="Sueoka K."/>
            <person name="Harayama S."/>
            <person name="Ohkuma M."/>
        </authorList>
    </citation>
    <scope>NUCLEOTIDE SEQUENCE [LARGE SCALE GENOMIC DNA]</scope>
    <source>
        <strain evidence="4 5">JCM 13498</strain>
    </source>
</reference>
<keyword evidence="4" id="KW-0238">DNA-binding</keyword>
<comment type="caution">
    <text evidence="4">The sequence shown here is derived from an EMBL/GenBank/DDBJ whole genome shotgun (WGS) entry which is preliminary data.</text>
</comment>